<feature type="compositionally biased region" description="Polar residues" evidence="1">
    <location>
        <begin position="33"/>
        <end position="49"/>
    </location>
</feature>
<dbReference type="Proteomes" id="UP001469553">
    <property type="component" value="Unassembled WGS sequence"/>
</dbReference>
<proteinExistence type="predicted"/>
<dbReference type="EMBL" id="JAHRIP010047944">
    <property type="protein sequence ID" value="MEQ2299303.1"/>
    <property type="molecule type" value="Genomic_DNA"/>
</dbReference>
<evidence type="ECO:0000313" key="2">
    <source>
        <dbReference type="EMBL" id="MEQ2299303.1"/>
    </source>
</evidence>
<dbReference type="InterPro" id="IPR016186">
    <property type="entry name" value="C-type_lectin-like/link_sf"/>
</dbReference>
<dbReference type="Gene3D" id="3.10.100.10">
    <property type="entry name" value="Mannose-Binding Protein A, subunit A"/>
    <property type="match status" value="1"/>
</dbReference>
<feature type="region of interest" description="Disordered" evidence="1">
    <location>
        <begin position="33"/>
        <end position="88"/>
    </location>
</feature>
<organism evidence="2 3">
    <name type="scientific">Ameca splendens</name>
    <dbReference type="NCBI Taxonomy" id="208324"/>
    <lineage>
        <taxon>Eukaryota</taxon>
        <taxon>Metazoa</taxon>
        <taxon>Chordata</taxon>
        <taxon>Craniata</taxon>
        <taxon>Vertebrata</taxon>
        <taxon>Euteleostomi</taxon>
        <taxon>Actinopterygii</taxon>
        <taxon>Neopterygii</taxon>
        <taxon>Teleostei</taxon>
        <taxon>Neoteleostei</taxon>
        <taxon>Acanthomorphata</taxon>
        <taxon>Ovalentaria</taxon>
        <taxon>Atherinomorphae</taxon>
        <taxon>Cyprinodontiformes</taxon>
        <taxon>Goodeidae</taxon>
        <taxon>Ameca</taxon>
    </lineage>
</organism>
<name>A0ABV0YZI6_9TELE</name>
<gene>
    <name evidence="2" type="ORF">AMECASPLE_013846</name>
</gene>
<evidence type="ECO:0000313" key="3">
    <source>
        <dbReference type="Proteomes" id="UP001469553"/>
    </source>
</evidence>
<sequence length="129" mass="14869">MSFILKVPEKYVPEFWCRNPWLYGPNRYVREQTPTTRDITQQSGQQPEVKQTFGPLEESRILERPENKGKPRMMGSSGDNGETGMKGPPGAPVLISGLLWNICPLGWMLFEDRCYLFVDTEKEWTEAEV</sequence>
<comment type="caution">
    <text evidence="2">The sequence shown here is derived from an EMBL/GenBank/DDBJ whole genome shotgun (WGS) entry which is preliminary data.</text>
</comment>
<evidence type="ECO:0000256" key="1">
    <source>
        <dbReference type="SAM" id="MobiDB-lite"/>
    </source>
</evidence>
<dbReference type="InterPro" id="IPR016187">
    <property type="entry name" value="CTDL_fold"/>
</dbReference>
<protein>
    <submittedName>
        <fullName evidence="2">Uncharacterized protein</fullName>
    </submittedName>
</protein>
<keyword evidence="3" id="KW-1185">Reference proteome</keyword>
<reference evidence="2 3" key="1">
    <citation type="submission" date="2021-06" db="EMBL/GenBank/DDBJ databases">
        <authorList>
            <person name="Palmer J.M."/>
        </authorList>
    </citation>
    <scope>NUCLEOTIDE SEQUENCE [LARGE SCALE GENOMIC DNA]</scope>
    <source>
        <strain evidence="2 3">AS_MEX2019</strain>
        <tissue evidence="2">Muscle</tissue>
    </source>
</reference>
<accession>A0ABV0YZI6</accession>
<feature type="compositionally biased region" description="Basic and acidic residues" evidence="1">
    <location>
        <begin position="57"/>
        <end position="69"/>
    </location>
</feature>
<dbReference type="SUPFAM" id="SSF56436">
    <property type="entry name" value="C-type lectin-like"/>
    <property type="match status" value="1"/>
</dbReference>